<dbReference type="EMBL" id="JAJISD010000002">
    <property type="protein sequence ID" value="MCC8428691.1"/>
    <property type="molecule type" value="Genomic_DNA"/>
</dbReference>
<name>A0ABS8KRJ7_9HYPH</name>
<dbReference type="RefSeq" id="WP_230549903.1">
    <property type="nucleotide sequence ID" value="NZ_JAJISD010000002.1"/>
</dbReference>
<reference evidence="2 3" key="1">
    <citation type="submission" date="2021-11" db="EMBL/GenBank/DDBJ databases">
        <authorList>
            <person name="Lee D.-H."/>
            <person name="Kim S.-B."/>
        </authorList>
    </citation>
    <scope>NUCLEOTIDE SEQUENCE [LARGE SCALE GENOMIC DNA]</scope>
    <source>
        <strain evidence="2 3">KCTC 52223</strain>
    </source>
</reference>
<comment type="caution">
    <text evidence="2">The sequence shown here is derived from an EMBL/GenBank/DDBJ whole genome shotgun (WGS) entry which is preliminary data.</text>
</comment>
<feature type="transmembrane region" description="Helical" evidence="1">
    <location>
        <begin position="12"/>
        <end position="33"/>
    </location>
</feature>
<keyword evidence="3" id="KW-1185">Reference proteome</keyword>
<keyword evidence="1" id="KW-1133">Transmembrane helix</keyword>
<keyword evidence="1" id="KW-0472">Membrane</keyword>
<accession>A0ABS8KRJ7</accession>
<evidence type="ECO:0000313" key="2">
    <source>
        <dbReference type="EMBL" id="MCC8428691.1"/>
    </source>
</evidence>
<evidence type="ECO:0000256" key="1">
    <source>
        <dbReference type="SAM" id="Phobius"/>
    </source>
</evidence>
<sequence length="175" mass="19220">MMAQSGAQSLQSLIVFLAVLVVIAGIGIGAWSMRPVPSYASVEQKAGSPFDATFTAENTNPWFPLKGLKLNCVLDHVRASGREPTLIEATDVRFPAGAVDELKPGEVATFRCPFRALFGLPPLAEDYSTAHRAQIYFRATYELPFFGTIRLSDNSVPYFLNTRLLPPRWTSKPEG</sequence>
<keyword evidence="1" id="KW-0812">Transmembrane</keyword>
<protein>
    <submittedName>
        <fullName evidence="2">Uncharacterized protein</fullName>
    </submittedName>
</protein>
<dbReference type="Proteomes" id="UP001198862">
    <property type="component" value="Unassembled WGS sequence"/>
</dbReference>
<proteinExistence type="predicted"/>
<gene>
    <name evidence="2" type="ORF">LJ725_06935</name>
</gene>
<organism evidence="2 3">
    <name type="scientific">Reyranella aquatilis</name>
    <dbReference type="NCBI Taxonomy" id="2035356"/>
    <lineage>
        <taxon>Bacteria</taxon>
        <taxon>Pseudomonadati</taxon>
        <taxon>Pseudomonadota</taxon>
        <taxon>Alphaproteobacteria</taxon>
        <taxon>Hyphomicrobiales</taxon>
        <taxon>Reyranellaceae</taxon>
        <taxon>Reyranella</taxon>
    </lineage>
</organism>
<evidence type="ECO:0000313" key="3">
    <source>
        <dbReference type="Proteomes" id="UP001198862"/>
    </source>
</evidence>